<gene>
    <name evidence="1" type="ORF">ALC57_17025</name>
</gene>
<evidence type="ECO:0000313" key="2">
    <source>
        <dbReference type="Proteomes" id="UP000078492"/>
    </source>
</evidence>
<name>A0A195DD43_9HYME</name>
<keyword evidence="2" id="KW-1185">Reference proteome</keyword>
<evidence type="ECO:0000313" key="1">
    <source>
        <dbReference type="EMBL" id="KYN10825.1"/>
    </source>
</evidence>
<proteinExistence type="predicted"/>
<protein>
    <submittedName>
        <fullName evidence="1">Uncharacterized protein</fullName>
    </submittedName>
</protein>
<dbReference type="Proteomes" id="UP000078492">
    <property type="component" value="Unassembled WGS sequence"/>
</dbReference>
<sequence length="114" mass="13444">MYVYSCACICVSVWTRGRRWVQRKTNKAYRIDRRNPEHVRSLLLYTRHRPTLVHRTLCRLWTPRERCARCGTAEWGEGGNNSFKELSGISHLISRATRLRDSLVREPARKSAEE</sequence>
<dbReference type="AlphaFoldDB" id="A0A195DD43"/>
<organism evidence="1 2">
    <name type="scientific">Trachymyrmex cornetzi</name>
    <dbReference type="NCBI Taxonomy" id="471704"/>
    <lineage>
        <taxon>Eukaryota</taxon>
        <taxon>Metazoa</taxon>
        <taxon>Ecdysozoa</taxon>
        <taxon>Arthropoda</taxon>
        <taxon>Hexapoda</taxon>
        <taxon>Insecta</taxon>
        <taxon>Pterygota</taxon>
        <taxon>Neoptera</taxon>
        <taxon>Endopterygota</taxon>
        <taxon>Hymenoptera</taxon>
        <taxon>Apocrita</taxon>
        <taxon>Aculeata</taxon>
        <taxon>Formicoidea</taxon>
        <taxon>Formicidae</taxon>
        <taxon>Myrmicinae</taxon>
        <taxon>Trachymyrmex</taxon>
    </lineage>
</organism>
<reference evidence="1 2" key="1">
    <citation type="submission" date="2015-09" db="EMBL/GenBank/DDBJ databases">
        <title>Trachymyrmex cornetzi WGS genome.</title>
        <authorList>
            <person name="Nygaard S."/>
            <person name="Hu H."/>
            <person name="Boomsma J."/>
            <person name="Zhang G."/>
        </authorList>
    </citation>
    <scope>NUCLEOTIDE SEQUENCE [LARGE SCALE GENOMIC DNA]</scope>
    <source>
        <strain evidence="1">Tcor2-1</strain>
        <tissue evidence="1">Whole body</tissue>
    </source>
</reference>
<accession>A0A195DD43</accession>
<dbReference type="EMBL" id="KQ980979">
    <property type="protein sequence ID" value="KYN10825.1"/>
    <property type="molecule type" value="Genomic_DNA"/>
</dbReference>